<evidence type="ECO:0000313" key="1">
    <source>
        <dbReference type="EMBL" id="CAG8657368.1"/>
    </source>
</evidence>
<name>A0A9N9H540_9GLOM</name>
<dbReference type="OrthoDB" id="2365375at2759"/>
<dbReference type="Gene3D" id="1.20.930.20">
    <property type="entry name" value="Adaptor protein Cbl, N-terminal domain"/>
    <property type="match status" value="1"/>
</dbReference>
<comment type="caution">
    <text evidence="1">The sequence shown here is derived from an EMBL/GenBank/DDBJ whole genome shotgun (WGS) entry which is preliminary data.</text>
</comment>
<organism evidence="1 2">
    <name type="scientific">Dentiscutata erythropus</name>
    <dbReference type="NCBI Taxonomy" id="1348616"/>
    <lineage>
        <taxon>Eukaryota</taxon>
        <taxon>Fungi</taxon>
        <taxon>Fungi incertae sedis</taxon>
        <taxon>Mucoromycota</taxon>
        <taxon>Glomeromycotina</taxon>
        <taxon>Glomeromycetes</taxon>
        <taxon>Diversisporales</taxon>
        <taxon>Gigasporaceae</taxon>
        <taxon>Dentiscutata</taxon>
    </lineage>
</organism>
<reference evidence="1" key="1">
    <citation type="submission" date="2021-06" db="EMBL/GenBank/DDBJ databases">
        <authorList>
            <person name="Kallberg Y."/>
            <person name="Tangrot J."/>
            <person name="Rosling A."/>
        </authorList>
    </citation>
    <scope>NUCLEOTIDE SEQUENCE</scope>
    <source>
        <strain evidence="1">MA453B</strain>
    </source>
</reference>
<dbReference type="InterPro" id="IPR059179">
    <property type="entry name" value="MLKL-like_MCAfunc"/>
</dbReference>
<accession>A0A9N9H540</accession>
<dbReference type="Proteomes" id="UP000789405">
    <property type="component" value="Unassembled WGS sequence"/>
</dbReference>
<dbReference type="CDD" id="cd21037">
    <property type="entry name" value="MLKL_NTD"/>
    <property type="match status" value="1"/>
</dbReference>
<protein>
    <submittedName>
        <fullName evidence="1">2552_t:CDS:1</fullName>
    </submittedName>
</protein>
<dbReference type="AlphaFoldDB" id="A0A9N9H540"/>
<dbReference type="InterPro" id="IPR036537">
    <property type="entry name" value="Adaptor_Cbl_N_dom_sf"/>
</dbReference>
<dbReference type="EMBL" id="CAJVPY010006156">
    <property type="protein sequence ID" value="CAG8657368.1"/>
    <property type="molecule type" value="Genomic_DNA"/>
</dbReference>
<proteinExistence type="predicted"/>
<sequence length="693" mass="81082">MPSDHSFQDKETDEDNNLTGISSLLSNIIDEIKRICHAARYNKLICNIFIELVICSAEPIVRLLQYKKDDMCFESENLKLDDLTVLEQFKIALVNIKEFSKCITQIYSYIQYKDVISIKETFEQIIERYRTCVKDMNPRFSITDINEYERLKDDEIDDFATICFSGFRGILLNALRRLYEFIKKQSLVKDKKLDHSLMICNQGINPAHKLNVQLIINHINHDAGNFQVNLVIPKSKRDTFLLNNHIKLSAISFDQFHRMSKIVSSKLVNEPANQVYLEIQYPLWELIFKKENIILPEQLINDIKSALEYNDPYHKLMQIFEDYGHFIPSKVVLGHKLYRVPCLAKNSTLSEKKEFVSREYFETAEFNEFWSQWESSIARCDFGESFLLSSDSFDSKPFKRSDLKEWFTSCLNNNFNGLQIISWEKLHPLYEILDDNLKQKVKSILGIVDHAEDFKIKKKVLMSGVVQVTEFYYYTVELPYPLNFKNYQIFGKILTQDGKPINHTVIKFKDMTKRKFSIMIDIDKIKSIYVNLQILWIMVGSPEIGFYSRNTRDISILASGSHKFVYAKNLEIPLPIPENLPEDSIICSSFKYPKNCGPNFMANIQYNNGNKVKANIYDDSDLHPSVYNKTKKEYLFQWCILSGNHEIIIDDNSSSPEKMLKLKSIGQYPYENLPKEPRNYEYGVISHWIMVWG</sequence>
<dbReference type="GO" id="GO:0007166">
    <property type="term" value="P:cell surface receptor signaling pathway"/>
    <property type="evidence" value="ECO:0007669"/>
    <property type="project" value="InterPro"/>
</dbReference>
<keyword evidence="2" id="KW-1185">Reference proteome</keyword>
<gene>
    <name evidence="1" type="ORF">DERYTH_LOCUS10519</name>
</gene>
<evidence type="ECO:0000313" key="2">
    <source>
        <dbReference type="Proteomes" id="UP000789405"/>
    </source>
</evidence>